<proteinExistence type="predicted"/>
<keyword evidence="2" id="KW-1185">Reference proteome</keyword>
<dbReference type="KEGG" id="mmir:HLA87_01465"/>
<organism evidence="1 2">
    <name type="scientific">Mycoplasma miroungigenitalium</name>
    <dbReference type="NCBI Taxonomy" id="754515"/>
    <lineage>
        <taxon>Bacteria</taxon>
        <taxon>Bacillati</taxon>
        <taxon>Mycoplasmatota</taxon>
        <taxon>Mollicutes</taxon>
        <taxon>Mycoplasmataceae</taxon>
        <taxon>Mycoplasma</taxon>
    </lineage>
</organism>
<name>A0A6M4JFH5_9MOLU</name>
<evidence type="ECO:0000313" key="2">
    <source>
        <dbReference type="Proteomes" id="UP000500686"/>
    </source>
</evidence>
<dbReference type="AlphaFoldDB" id="A0A6M4JFH5"/>
<sequence length="140" mass="16259">MNKKNYRTSLILFLVTSLTYLFISITVSIFSIIEQVNKFAALPMFTFISLMFCFMIFAGFTSLYQYINSCVFIEYRKNSLIIEIIVILSVFAYFAMIVTWILLPVKHYINIFLSFSIVITVFTIISIALTINNLLLINKK</sequence>
<gene>
    <name evidence="1" type="ORF">HLA87_01465</name>
</gene>
<dbReference type="Proteomes" id="UP000500686">
    <property type="component" value="Chromosome"/>
</dbReference>
<accession>A0A6M4JFH5</accession>
<evidence type="ECO:0000313" key="1">
    <source>
        <dbReference type="EMBL" id="QJR43451.1"/>
    </source>
</evidence>
<protein>
    <submittedName>
        <fullName evidence="1">Uncharacterized protein</fullName>
    </submittedName>
</protein>
<dbReference type="EMBL" id="CP053096">
    <property type="protein sequence ID" value="QJR43451.1"/>
    <property type="molecule type" value="Genomic_DNA"/>
</dbReference>
<dbReference type="RefSeq" id="WP_171111205.1">
    <property type="nucleotide sequence ID" value="NZ_CP053096.1"/>
</dbReference>
<reference evidence="1 2" key="1">
    <citation type="submission" date="2020-05" db="EMBL/GenBank/DDBJ databases">
        <title>Novel Mycoplasma species detected in Mirounga angustirostris (northern elephant seal) from the USA.</title>
        <authorList>
            <person name="Volokhov D.V."/>
        </authorList>
    </citation>
    <scope>NUCLEOTIDE SEQUENCE [LARGE SCALE GENOMIC DNA]</scope>
    <source>
        <strain evidence="1 2">Mirounga ES2806-GEN</strain>
    </source>
</reference>